<dbReference type="PANTHER" id="PTHR23274">
    <property type="entry name" value="DNA HELICASE-RELATED"/>
    <property type="match status" value="1"/>
</dbReference>
<dbReference type="InterPro" id="IPR049163">
    <property type="entry name" value="Pif1-like_2B_dom"/>
</dbReference>
<comment type="caution">
    <text evidence="2">The sequence shown here is derived from an EMBL/GenBank/DDBJ whole genome shotgun (WGS) entry which is preliminary data.</text>
</comment>
<keyword evidence="3" id="KW-1185">Reference proteome</keyword>
<protein>
    <recommendedName>
        <fullName evidence="1">DNA helicase Pif1-like 2B domain-containing protein</fullName>
    </recommendedName>
</protein>
<dbReference type="GO" id="GO:0005657">
    <property type="term" value="C:replication fork"/>
    <property type="evidence" value="ECO:0007669"/>
    <property type="project" value="TreeGrafter"/>
</dbReference>
<dbReference type="Pfam" id="PF21530">
    <property type="entry name" value="Pif1_2B_dom"/>
    <property type="match status" value="1"/>
</dbReference>
<dbReference type="Proteomes" id="UP000762676">
    <property type="component" value="Unassembled WGS sequence"/>
</dbReference>
<dbReference type="PANTHER" id="PTHR23274:SF51">
    <property type="entry name" value="OS03G0423850 PROTEIN"/>
    <property type="match status" value="1"/>
</dbReference>
<dbReference type="AlphaFoldDB" id="A0AAV4EXJ9"/>
<organism evidence="2 3">
    <name type="scientific">Elysia marginata</name>
    <dbReference type="NCBI Taxonomy" id="1093978"/>
    <lineage>
        <taxon>Eukaryota</taxon>
        <taxon>Metazoa</taxon>
        <taxon>Spiralia</taxon>
        <taxon>Lophotrochozoa</taxon>
        <taxon>Mollusca</taxon>
        <taxon>Gastropoda</taxon>
        <taxon>Heterobranchia</taxon>
        <taxon>Euthyneura</taxon>
        <taxon>Panpulmonata</taxon>
        <taxon>Sacoglossa</taxon>
        <taxon>Placobranchoidea</taxon>
        <taxon>Plakobranchidae</taxon>
        <taxon>Elysia</taxon>
    </lineage>
</organism>
<dbReference type="EMBL" id="BMAT01007483">
    <property type="protein sequence ID" value="GFR65163.1"/>
    <property type="molecule type" value="Genomic_DNA"/>
</dbReference>
<sequence length="86" mass="9697">MPRTYGHIVLLRNLDPVNGHCNGTRYVIDNLHDHIIDATIACGPHAGKRIFIPRIPIIPTDNIFSFHMKRKQFPARPAFAITANKA</sequence>
<proteinExistence type="predicted"/>
<evidence type="ECO:0000313" key="2">
    <source>
        <dbReference type="EMBL" id="GFR65163.1"/>
    </source>
</evidence>
<dbReference type="GO" id="GO:0006260">
    <property type="term" value="P:DNA replication"/>
    <property type="evidence" value="ECO:0007669"/>
    <property type="project" value="TreeGrafter"/>
</dbReference>
<feature type="domain" description="DNA helicase Pif1-like 2B" evidence="1">
    <location>
        <begin position="8"/>
        <end position="31"/>
    </location>
</feature>
<gene>
    <name evidence="2" type="ORF">ElyMa_003649300</name>
</gene>
<accession>A0AAV4EXJ9</accession>
<evidence type="ECO:0000313" key="3">
    <source>
        <dbReference type="Proteomes" id="UP000762676"/>
    </source>
</evidence>
<evidence type="ECO:0000259" key="1">
    <source>
        <dbReference type="Pfam" id="PF21530"/>
    </source>
</evidence>
<name>A0AAV4EXJ9_9GAST</name>
<reference evidence="2 3" key="1">
    <citation type="journal article" date="2021" name="Elife">
        <title>Chloroplast acquisition without the gene transfer in kleptoplastic sea slugs, Plakobranchus ocellatus.</title>
        <authorList>
            <person name="Maeda T."/>
            <person name="Takahashi S."/>
            <person name="Yoshida T."/>
            <person name="Shimamura S."/>
            <person name="Takaki Y."/>
            <person name="Nagai Y."/>
            <person name="Toyoda A."/>
            <person name="Suzuki Y."/>
            <person name="Arimoto A."/>
            <person name="Ishii H."/>
            <person name="Satoh N."/>
            <person name="Nishiyama T."/>
            <person name="Hasebe M."/>
            <person name="Maruyama T."/>
            <person name="Minagawa J."/>
            <person name="Obokata J."/>
            <person name="Shigenobu S."/>
        </authorList>
    </citation>
    <scope>NUCLEOTIDE SEQUENCE [LARGE SCALE GENOMIC DNA]</scope>
</reference>